<accession>I1J272</accession>
<organism evidence="2">
    <name type="scientific">Brachypodium distachyon</name>
    <name type="common">Purple false brome</name>
    <name type="synonym">Trachynia distachya</name>
    <dbReference type="NCBI Taxonomy" id="15368"/>
    <lineage>
        <taxon>Eukaryota</taxon>
        <taxon>Viridiplantae</taxon>
        <taxon>Streptophyta</taxon>
        <taxon>Embryophyta</taxon>
        <taxon>Tracheophyta</taxon>
        <taxon>Spermatophyta</taxon>
        <taxon>Magnoliopsida</taxon>
        <taxon>Liliopsida</taxon>
        <taxon>Poales</taxon>
        <taxon>Poaceae</taxon>
        <taxon>BOP clade</taxon>
        <taxon>Pooideae</taxon>
        <taxon>Stipodae</taxon>
        <taxon>Brachypodieae</taxon>
        <taxon>Brachypodium</taxon>
    </lineage>
</organism>
<reference evidence="2 3" key="1">
    <citation type="journal article" date="2010" name="Nature">
        <title>Genome sequencing and analysis of the model grass Brachypodium distachyon.</title>
        <authorList>
            <consortium name="International Brachypodium Initiative"/>
        </authorList>
    </citation>
    <scope>NUCLEOTIDE SEQUENCE [LARGE SCALE GENOMIC DNA]</scope>
    <source>
        <strain evidence="2 3">Bd21</strain>
    </source>
</reference>
<evidence type="ECO:0000313" key="4">
    <source>
        <dbReference type="Proteomes" id="UP000008810"/>
    </source>
</evidence>
<dbReference type="OMA" id="NDDQNAP"/>
<dbReference type="HOGENOM" id="CLU_113072_0_0_1"/>
<dbReference type="Gramene" id="KQJ84789">
    <property type="protein sequence ID" value="KQJ84789"/>
    <property type="gene ID" value="BRADI_5g22836v3"/>
</dbReference>
<dbReference type="EnsemblPlants" id="KQJ84789">
    <property type="protein sequence ID" value="KQJ84789"/>
    <property type="gene ID" value="BRADI_5g22836v3"/>
</dbReference>
<dbReference type="InParanoid" id="I1J272"/>
<evidence type="ECO:0000313" key="2">
    <source>
        <dbReference type="EMBL" id="KQJ84789.1"/>
    </source>
</evidence>
<feature type="region of interest" description="Disordered" evidence="1">
    <location>
        <begin position="1"/>
        <end position="76"/>
    </location>
</feature>
<evidence type="ECO:0000256" key="1">
    <source>
        <dbReference type="SAM" id="MobiDB-lite"/>
    </source>
</evidence>
<protein>
    <submittedName>
        <fullName evidence="2 3">Uncharacterized protein</fullName>
    </submittedName>
</protein>
<dbReference type="Proteomes" id="UP000008810">
    <property type="component" value="Chromosome 5"/>
</dbReference>
<dbReference type="FunCoup" id="I1J272">
    <property type="interactions" value="151"/>
</dbReference>
<dbReference type="EMBL" id="CM000884">
    <property type="protein sequence ID" value="KQJ84789.1"/>
    <property type="molecule type" value="Genomic_DNA"/>
</dbReference>
<dbReference type="PANTHER" id="PTHR35166:SF6">
    <property type="entry name" value="PROTEIN-RELATED"/>
    <property type="match status" value="1"/>
</dbReference>
<dbReference type="AlphaFoldDB" id="I1J272"/>
<gene>
    <name evidence="2" type="ORF">BRADI_5g22836v3</name>
</gene>
<feature type="compositionally biased region" description="Basic and acidic residues" evidence="1">
    <location>
        <begin position="53"/>
        <end position="64"/>
    </location>
</feature>
<reference evidence="2" key="2">
    <citation type="submission" date="2017-06" db="EMBL/GenBank/DDBJ databases">
        <title>WGS assembly of Brachypodium distachyon.</title>
        <authorList>
            <consortium name="The International Brachypodium Initiative"/>
            <person name="Lucas S."/>
            <person name="Harmon-Smith M."/>
            <person name="Lail K."/>
            <person name="Tice H."/>
            <person name="Grimwood J."/>
            <person name="Bruce D."/>
            <person name="Barry K."/>
            <person name="Shu S."/>
            <person name="Lindquist E."/>
            <person name="Wang M."/>
            <person name="Pitluck S."/>
            <person name="Vogel J.P."/>
            <person name="Garvin D.F."/>
            <person name="Mockler T.C."/>
            <person name="Schmutz J."/>
            <person name="Rokhsar D."/>
            <person name="Bevan M.W."/>
        </authorList>
    </citation>
    <scope>NUCLEOTIDE SEQUENCE</scope>
    <source>
        <strain evidence="2">Bd21</strain>
    </source>
</reference>
<evidence type="ECO:0000313" key="3">
    <source>
        <dbReference type="EnsemblPlants" id="KQJ84789"/>
    </source>
</evidence>
<dbReference type="OrthoDB" id="687234at2759"/>
<keyword evidence="4" id="KW-1185">Reference proteome</keyword>
<name>I1J272_BRADI</name>
<sequence length="180" mass="20095">MAGEQDSRLQRRTTRSMTAKAAAAGEERLRSCRHGRIGKQAERKAKKAAAAGDAKEASAIKTEEAPAPAPGKKMTRLPQAEVNWILARANDGDAGLLRPPSEEDEAALAFIEIREEFFKFQAWVRSEYEKRGYVEVDEDYLADTAQIQGWIEEAREAAFRDIDFSDSDDDLKHLCMMACT</sequence>
<proteinExistence type="predicted"/>
<reference evidence="3" key="3">
    <citation type="submission" date="2018-08" db="UniProtKB">
        <authorList>
            <consortium name="EnsemblPlants"/>
        </authorList>
    </citation>
    <scope>IDENTIFICATION</scope>
    <source>
        <strain evidence="3">cv. Bd21</strain>
    </source>
</reference>
<dbReference type="ExpressionAtlas" id="I1J272">
    <property type="expression patterns" value="baseline"/>
</dbReference>
<dbReference type="PANTHER" id="PTHR35166">
    <property type="entry name" value="OS05G0193700 PROTEIN-RELATED"/>
    <property type="match status" value="1"/>
</dbReference>